<sequence length="382" mass="43043">MSEPEAFASFLMGGFECTSSRRGDGKRLDLIASTGHDRWAEQDYRSLAGYGMRTVRDGVRWHLIEPRPGHYDFSSLEPLLLAATRTGTQVIWDLGHYGYPDDLDIWRPVFVERFARMAQAVARRVRESSDAVPFYCPINEPSFWAWGGGEVGYFYPLGHKRGTELKHQLVRASIAAMSAIREVDSRARFIHADPLIHVRAVRQRAGDVEAAEAYRMAQYESWDLISGRSWPGLGGHEAFLDILGVNFYPHNQWYLDGPTIRLGEPHFRPLVGMLMEVHARYGRPLVISETGTEGIGRGPWLDYVGEQAILALIKGVDLRGLCLYPVLDYPGWDDDRYCNSGLLGYADASGLRPEDPPTREALARFALRLAEARVRIPKRPPA</sequence>
<dbReference type="SUPFAM" id="SSF51445">
    <property type="entry name" value="(Trans)glycosidases"/>
    <property type="match status" value="1"/>
</dbReference>
<comment type="caution">
    <text evidence="1">The sequence shown here is derived from an EMBL/GenBank/DDBJ whole genome shotgun (WGS) entry which is preliminary data.</text>
</comment>
<keyword evidence="2" id="KW-1185">Reference proteome</keyword>
<evidence type="ECO:0000313" key="1">
    <source>
        <dbReference type="EMBL" id="GFM91681.1"/>
    </source>
</evidence>
<dbReference type="Proteomes" id="UP000614982">
    <property type="component" value="Unassembled WGS sequence"/>
</dbReference>
<protein>
    <submittedName>
        <fullName evidence="1">Beta-glucosidase</fullName>
    </submittedName>
</protein>
<dbReference type="GeneID" id="93658230"/>
<gene>
    <name evidence="1" type="ORF">PSCICP_16530</name>
</gene>
<dbReference type="RefSeq" id="WP_025259191.1">
    <property type="nucleotide sequence ID" value="NZ_BLVX01000001.1"/>
</dbReference>
<evidence type="ECO:0000313" key="2">
    <source>
        <dbReference type="Proteomes" id="UP000614982"/>
    </source>
</evidence>
<accession>A0ABQ1DKZ3</accession>
<dbReference type="Gene3D" id="3.20.20.80">
    <property type="entry name" value="Glycosidases"/>
    <property type="match status" value="1"/>
</dbReference>
<name>A0ABQ1DKZ3_PSECI</name>
<dbReference type="InterPro" id="IPR017853">
    <property type="entry name" value="GH"/>
</dbReference>
<proteinExistence type="predicted"/>
<organism evidence="1 2">
    <name type="scientific">Pseudomonas cichorii</name>
    <dbReference type="NCBI Taxonomy" id="36746"/>
    <lineage>
        <taxon>Bacteria</taxon>
        <taxon>Pseudomonadati</taxon>
        <taxon>Pseudomonadota</taxon>
        <taxon>Gammaproteobacteria</taxon>
        <taxon>Pseudomonadales</taxon>
        <taxon>Pseudomonadaceae</taxon>
        <taxon>Pseudomonas</taxon>
    </lineage>
</organism>
<reference evidence="1 2" key="1">
    <citation type="submission" date="2020-05" db="EMBL/GenBank/DDBJ databases">
        <title>Genetic diversity of Pseudomonas cichorii.</title>
        <authorList>
            <person name="Tani S."/>
            <person name="Yagi H."/>
            <person name="Hashimoto S."/>
            <person name="Iiyama K."/>
            <person name="Furuya N."/>
        </authorList>
    </citation>
    <scope>NUCLEOTIDE SEQUENCE [LARGE SCALE GENOMIC DNA]</scope>
    <source>
        <strain evidence="1 2">LMG 2162</strain>
    </source>
</reference>
<dbReference type="EMBL" id="BLWA01000003">
    <property type="protein sequence ID" value="GFM91681.1"/>
    <property type="molecule type" value="Genomic_DNA"/>
</dbReference>